<accession>A0A101SJY3</accession>
<dbReference type="Proteomes" id="UP000052982">
    <property type="component" value="Unassembled WGS sequence"/>
</dbReference>
<gene>
    <name evidence="3" type="ORF">AQJ64_41680</name>
</gene>
<name>A0A101SJY3_9ACTN</name>
<evidence type="ECO:0000256" key="1">
    <source>
        <dbReference type="SAM" id="MobiDB-lite"/>
    </source>
</evidence>
<dbReference type="SUPFAM" id="SSF48452">
    <property type="entry name" value="TPR-like"/>
    <property type="match status" value="1"/>
</dbReference>
<sequence length="1099" mass="119770">MRTGDPSHVQGDQVHLLICRLLVADTDDADSRLITSLLAARGLHVKTPEERLLHGLQQSEITLLRLGVPPEEVAAQMMESIIEFHEALLRAQEEGTQPQEALPAKDPPLPPRSGEYDRFLDDLTVTAAENLVADMPVGHPDRPARLQQHSTALRRRFEAHGTREDLDRAIDVAREGAAGTSTASPQRARSLSALAEALRVRFQIASDPRDLDEAVLHAREASEMAEPGSPEAISAYSQLDIALLLRHERTGDSTDLDDAERFARGALDLAGDDHPERSILLSTLAAVLKARYHRVNDQADLDETLGLAKEAVQRCPRVPPIWSRRLSALAWVLTTRYEVTGDIADLQEAIRTSRAAVHDCPREHPEFPPHLFNLGTALYMRYRRNGAAADLDEAVRSCREAVDGTPQGHMYRSGFQAHLAIILRARYQETEAEEDLTAAITAAEDAVQGIAESDTRWAWTVSLLSLLRGGQYRRTQDPADFAEAVRLGQAAVAATPVEERYRVTVVNNLVTVLNLGPEDDQLTALAIELARESARYDALADETRQNLAVALLRHAQRTGDTALRDEASASFRAASEVATAPADLRLTAALGWASLEIERRDWAAATTAATAAVRLLPLLAWRGLPRRDQERRLIEIPDVARVAAACAVSAGQPETAVNVLEQGRGLLLAQTLETRTDTTELAAAHPELAQRLEDVRRALDALPTETAPGLPDGAPTAPSDRSKDADLRQRLATEWDELIARIRALDGFQDFLRPLDLPRMRRAASAGPLVYLNVSELRSDALIITEAGVRAVPLPEITPDALYDNVADFLSVTALGDPSSTSARTLLREVLAWLWEAVARPVLDALGQGSSAQPLPRVWWLPTGLLSFLPLHAAGADGDSVLDRVVSSYAPTIRALEHARSQPRADAPLPPIVVALPEQGLPNARREVLAIGRRFPDARQFVDPDATRTAVLEALQGCFAVHFACHGAQGIGSPSTAALQLHDGQLSMTDLSRIRLDQAEFAFLSACHTARPGLVLQEEAVHLAGALQMAGFRHVIGTLWAVRDPIAATVSEQVYDRLAASGRLSTHRTAHALHEAVRRIREAAPDQPQLWASHIHLGP</sequence>
<reference evidence="3 4" key="1">
    <citation type="submission" date="2015-10" db="EMBL/GenBank/DDBJ databases">
        <title>Draft genome sequence of Streptomyces griseoruber DSM 40281, type strain for the species Streptomyces griseoruber.</title>
        <authorList>
            <person name="Ruckert C."/>
            <person name="Winkler A."/>
            <person name="Kalinowski J."/>
            <person name="Kampfer P."/>
            <person name="Glaeser S."/>
        </authorList>
    </citation>
    <scope>NUCLEOTIDE SEQUENCE [LARGE SCALE GENOMIC DNA]</scope>
    <source>
        <strain evidence="3 4">DSM 40281</strain>
    </source>
</reference>
<feature type="domain" description="CHAT" evidence="2">
    <location>
        <begin position="829"/>
        <end position="1098"/>
    </location>
</feature>
<dbReference type="RefSeq" id="WP_055636736.1">
    <property type="nucleotide sequence ID" value="NZ_KQ948788.1"/>
</dbReference>
<proteinExistence type="predicted"/>
<dbReference type="EMBL" id="LMWW01000075">
    <property type="protein sequence ID" value="KUN75575.1"/>
    <property type="molecule type" value="Genomic_DNA"/>
</dbReference>
<dbReference type="AlphaFoldDB" id="A0A101SJY3"/>
<dbReference type="InterPro" id="IPR024983">
    <property type="entry name" value="CHAT_dom"/>
</dbReference>
<evidence type="ECO:0000259" key="2">
    <source>
        <dbReference type="Pfam" id="PF12770"/>
    </source>
</evidence>
<evidence type="ECO:0000313" key="4">
    <source>
        <dbReference type="Proteomes" id="UP000052982"/>
    </source>
</evidence>
<dbReference type="Pfam" id="PF12770">
    <property type="entry name" value="CHAT"/>
    <property type="match status" value="1"/>
</dbReference>
<comment type="caution">
    <text evidence="3">The sequence shown here is derived from an EMBL/GenBank/DDBJ whole genome shotgun (WGS) entry which is preliminary data.</text>
</comment>
<protein>
    <recommendedName>
        <fullName evidence="2">CHAT domain-containing protein</fullName>
    </recommendedName>
</protein>
<dbReference type="Gene3D" id="1.25.40.10">
    <property type="entry name" value="Tetratricopeptide repeat domain"/>
    <property type="match status" value="2"/>
</dbReference>
<feature type="region of interest" description="Disordered" evidence="1">
    <location>
        <begin position="703"/>
        <end position="725"/>
    </location>
</feature>
<dbReference type="OrthoDB" id="3206999at2"/>
<evidence type="ECO:0000313" key="3">
    <source>
        <dbReference type="EMBL" id="KUN75575.1"/>
    </source>
</evidence>
<organism evidence="3 4">
    <name type="scientific">Streptomyces griseoruber</name>
    <dbReference type="NCBI Taxonomy" id="1943"/>
    <lineage>
        <taxon>Bacteria</taxon>
        <taxon>Bacillati</taxon>
        <taxon>Actinomycetota</taxon>
        <taxon>Actinomycetes</taxon>
        <taxon>Kitasatosporales</taxon>
        <taxon>Streptomycetaceae</taxon>
        <taxon>Streptomyces</taxon>
    </lineage>
</organism>
<dbReference type="STRING" id="1943.AQJ64_41680"/>
<dbReference type="InterPro" id="IPR011990">
    <property type="entry name" value="TPR-like_helical_dom_sf"/>
</dbReference>
<keyword evidence="4" id="KW-1185">Reference proteome</keyword>